<protein>
    <recommendedName>
        <fullName evidence="8">50S ribosomal protein L22, chloroplastic</fullName>
    </recommendedName>
</protein>
<keyword evidence="7" id="KW-1185">Reference proteome</keyword>
<name>A0A9W7C9T0_9STRA</name>
<dbReference type="InterPro" id="IPR036394">
    <property type="entry name" value="Ribosomal_uL22_sf"/>
</dbReference>
<dbReference type="PROSITE" id="PS00464">
    <property type="entry name" value="RIBOSOMAL_L22"/>
    <property type="match status" value="1"/>
</dbReference>
<feature type="region of interest" description="Disordered" evidence="5">
    <location>
        <begin position="262"/>
        <end position="298"/>
    </location>
</feature>
<dbReference type="Proteomes" id="UP001165122">
    <property type="component" value="Unassembled WGS sequence"/>
</dbReference>
<feature type="region of interest" description="Disordered" evidence="5">
    <location>
        <begin position="54"/>
        <end position="79"/>
    </location>
</feature>
<keyword evidence="2 4" id="KW-0689">Ribosomal protein</keyword>
<accession>A0A9W7C9T0</accession>
<gene>
    <name evidence="6" type="ORF">TrLO_g15440</name>
</gene>
<dbReference type="GO" id="GO:0003735">
    <property type="term" value="F:structural constituent of ribosome"/>
    <property type="evidence" value="ECO:0007669"/>
    <property type="project" value="InterPro"/>
</dbReference>
<dbReference type="PANTHER" id="PTHR13501:SF8">
    <property type="entry name" value="LARGE RIBOSOMAL SUBUNIT PROTEIN UL22M"/>
    <property type="match status" value="1"/>
</dbReference>
<organism evidence="6 7">
    <name type="scientific">Triparma laevis f. longispina</name>
    <dbReference type="NCBI Taxonomy" id="1714387"/>
    <lineage>
        <taxon>Eukaryota</taxon>
        <taxon>Sar</taxon>
        <taxon>Stramenopiles</taxon>
        <taxon>Ochrophyta</taxon>
        <taxon>Bolidophyceae</taxon>
        <taxon>Parmales</taxon>
        <taxon>Triparmaceae</taxon>
        <taxon>Triparma</taxon>
    </lineage>
</organism>
<feature type="compositionally biased region" description="Low complexity" evidence="5">
    <location>
        <begin position="54"/>
        <end position="71"/>
    </location>
</feature>
<dbReference type="Gene3D" id="3.90.470.10">
    <property type="entry name" value="Ribosomal protein L22/L17"/>
    <property type="match status" value="1"/>
</dbReference>
<dbReference type="OrthoDB" id="416470at2759"/>
<comment type="caution">
    <text evidence="6">The sequence shown here is derived from an EMBL/GenBank/DDBJ whole genome shotgun (WGS) entry which is preliminary data.</text>
</comment>
<dbReference type="InterPro" id="IPR001063">
    <property type="entry name" value="Ribosomal_uL22"/>
</dbReference>
<dbReference type="Pfam" id="PF00237">
    <property type="entry name" value="Ribosomal_L22"/>
    <property type="match status" value="1"/>
</dbReference>
<dbReference type="EMBL" id="BRXW01000074">
    <property type="protein sequence ID" value="GMI04437.1"/>
    <property type="molecule type" value="Genomic_DNA"/>
</dbReference>
<reference evidence="7" key="1">
    <citation type="journal article" date="2023" name="Commun. Biol.">
        <title>Genome analysis of Parmales, the sister group of diatoms, reveals the evolutionary specialization of diatoms from phago-mixotrophs to photoautotrophs.</title>
        <authorList>
            <person name="Ban H."/>
            <person name="Sato S."/>
            <person name="Yoshikawa S."/>
            <person name="Yamada K."/>
            <person name="Nakamura Y."/>
            <person name="Ichinomiya M."/>
            <person name="Sato N."/>
            <person name="Blanc-Mathieu R."/>
            <person name="Endo H."/>
            <person name="Kuwata A."/>
            <person name="Ogata H."/>
        </authorList>
    </citation>
    <scope>NUCLEOTIDE SEQUENCE [LARGE SCALE GENOMIC DNA]</scope>
    <source>
        <strain evidence="7">NIES 3700</strain>
    </source>
</reference>
<dbReference type="InterPro" id="IPR047867">
    <property type="entry name" value="Ribosomal_uL22_bac/org-type"/>
</dbReference>
<dbReference type="GO" id="GO:0006412">
    <property type="term" value="P:translation"/>
    <property type="evidence" value="ECO:0007669"/>
    <property type="project" value="InterPro"/>
</dbReference>
<evidence type="ECO:0000313" key="6">
    <source>
        <dbReference type="EMBL" id="GMI04437.1"/>
    </source>
</evidence>
<evidence type="ECO:0000256" key="2">
    <source>
        <dbReference type="ARBA" id="ARBA00022980"/>
    </source>
</evidence>
<keyword evidence="3 4" id="KW-0687">Ribonucleoprotein</keyword>
<dbReference type="SUPFAM" id="SSF54843">
    <property type="entry name" value="Ribosomal protein L22"/>
    <property type="match status" value="1"/>
</dbReference>
<evidence type="ECO:0000256" key="5">
    <source>
        <dbReference type="SAM" id="MobiDB-lite"/>
    </source>
</evidence>
<dbReference type="PANTHER" id="PTHR13501">
    <property type="entry name" value="CHLOROPLAST 50S RIBOSOMAL PROTEIN L22-RELATED"/>
    <property type="match status" value="1"/>
</dbReference>
<evidence type="ECO:0000313" key="7">
    <source>
        <dbReference type="Proteomes" id="UP001165122"/>
    </source>
</evidence>
<dbReference type="InterPro" id="IPR018260">
    <property type="entry name" value="Ribosomal_uL22_CS"/>
</dbReference>
<feature type="compositionally biased region" description="Acidic residues" evidence="5">
    <location>
        <begin position="267"/>
        <end position="286"/>
    </location>
</feature>
<evidence type="ECO:0000256" key="4">
    <source>
        <dbReference type="RuleBase" id="RU004005"/>
    </source>
</evidence>
<evidence type="ECO:0008006" key="8">
    <source>
        <dbReference type="Google" id="ProtNLM"/>
    </source>
</evidence>
<dbReference type="GO" id="GO:0005762">
    <property type="term" value="C:mitochondrial large ribosomal subunit"/>
    <property type="evidence" value="ECO:0007669"/>
    <property type="project" value="TreeGrafter"/>
</dbReference>
<sequence length="298" mass="33952">MFARISRLSQPLSCRFPPSTPAFFDSSTSLSAISNLPARPLSSTVHRPLSSLLSTTRPLSSNAAQTSSSPSPSSPPRYGEIVKERFNKDWEPAGLSNPKFIPRTVQGRQKDIRVSPWKLNLLAAQVRRLRVSDARLQLKFSIKRKADLVSNVIRKTVNLADIRYNLKPEELEVKKCFVTSAKPLKRIRYHARGKVGRKTRRHAHLNVEVGEIDFEARIAKAETKGQREKWIGWREEARQVGEKAREEADELRALQGLMPASYAFDEEKLEPEDETDGEFEEVEEADFTEKEPEEEQKK</sequence>
<evidence type="ECO:0000256" key="3">
    <source>
        <dbReference type="ARBA" id="ARBA00023274"/>
    </source>
</evidence>
<dbReference type="AlphaFoldDB" id="A0A9W7C9T0"/>
<evidence type="ECO:0000256" key="1">
    <source>
        <dbReference type="ARBA" id="ARBA00009451"/>
    </source>
</evidence>
<proteinExistence type="inferred from homology"/>
<feature type="compositionally biased region" description="Basic and acidic residues" evidence="5">
    <location>
        <begin position="287"/>
        <end position="298"/>
    </location>
</feature>
<comment type="similarity">
    <text evidence="1 4">Belongs to the universal ribosomal protein uL22 family.</text>
</comment>